<comment type="caution">
    <text evidence="8">The sequence shown here is derived from an EMBL/GenBank/DDBJ whole genome shotgun (WGS) entry which is preliminary data.</text>
</comment>
<keyword evidence="3 5" id="KW-0238">DNA-binding</keyword>
<evidence type="ECO:0000313" key="9">
    <source>
        <dbReference type="Proteomes" id="UP000028715"/>
    </source>
</evidence>
<dbReference type="OrthoDB" id="9801717at2"/>
<dbReference type="InterPro" id="IPR013762">
    <property type="entry name" value="Integrase-like_cat_sf"/>
</dbReference>
<feature type="domain" description="Tyr recombinase" evidence="6">
    <location>
        <begin position="169"/>
        <end position="342"/>
    </location>
</feature>
<comment type="similarity">
    <text evidence="1">Belongs to the 'phage' integrase family.</text>
</comment>
<evidence type="ECO:0000256" key="1">
    <source>
        <dbReference type="ARBA" id="ARBA00008857"/>
    </source>
</evidence>
<dbReference type="Pfam" id="PF00589">
    <property type="entry name" value="Phage_integrase"/>
    <property type="match status" value="1"/>
</dbReference>
<dbReference type="InterPro" id="IPR010998">
    <property type="entry name" value="Integrase_recombinase_N"/>
</dbReference>
<dbReference type="Proteomes" id="UP000028715">
    <property type="component" value="Unassembled WGS sequence"/>
</dbReference>
<dbReference type="Gene3D" id="1.10.150.130">
    <property type="match status" value="1"/>
</dbReference>
<sequence>MRWEAKIITHKKEKRIAVYFEKNAELIVRIKKLTGSRWSQTLGVWHLPDTVENRERFHLAPPSYSLPSEDGIEQIEKFKQILRSKRYSENTVTTYSEALKSFLVFYREKAVAEITNEDVIVYNNEYILKNNLSASYQNQIVNAIKLFFQTIRETKMIVDKIHRPKNAKTLPNVLSKEEVKLILNAHSNIKHKMMLSLIYSCGLRCGELLALRPVHIDSKRNIVLLKNSKGKKDRITPLSPKILEMLREYYVLFKPTTYLFEGANPGEPYSEKSLQSVLKQALKKIGITKPVTLHWLRHSFATHLLESGTDLRYIQELLGHQSSKTTEIYTHVSTKSIQQIKSPFDDL</sequence>
<dbReference type="eggNOG" id="COG4974">
    <property type="taxonomic scope" value="Bacteria"/>
</dbReference>
<dbReference type="AlphaFoldDB" id="A0A085ZQ63"/>
<evidence type="ECO:0000256" key="5">
    <source>
        <dbReference type="PROSITE-ProRule" id="PRU01248"/>
    </source>
</evidence>
<dbReference type="PROSITE" id="PS51900">
    <property type="entry name" value="CB"/>
    <property type="match status" value="1"/>
</dbReference>
<keyword evidence="9" id="KW-1185">Reference proteome</keyword>
<protein>
    <submittedName>
        <fullName evidence="8">Integrase</fullName>
    </submittedName>
</protein>
<evidence type="ECO:0000259" key="7">
    <source>
        <dbReference type="PROSITE" id="PS51900"/>
    </source>
</evidence>
<dbReference type="Gene3D" id="1.10.443.10">
    <property type="entry name" value="Intergrase catalytic core"/>
    <property type="match status" value="1"/>
</dbReference>
<dbReference type="EMBL" id="JPRL01000001">
    <property type="protein sequence ID" value="KFF06577.1"/>
    <property type="molecule type" value="Genomic_DNA"/>
</dbReference>
<reference evidence="8 9" key="1">
    <citation type="submission" date="2014-07" db="EMBL/GenBank/DDBJ databases">
        <title>Genome of Flavobacterium reichenbachii LMG 25512.</title>
        <authorList>
            <person name="Stropko S.J."/>
            <person name="Pipes S.E."/>
            <person name="Newman J.D."/>
        </authorList>
    </citation>
    <scope>NUCLEOTIDE SEQUENCE [LARGE SCALE GENOMIC DNA]</scope>
    <source>
        <strain evidence="8 9">LMG 25512</strain>
    </source>
</reference>
<dbReference type="GO" id="GO:0003677">
    <property type="term" value="F:DNA binding"/>
    <property type="evidence" value="ECO:0007669"/>
    <property type="project" value="UniProtKB-UniRule"/>
</dbReference>
<feature type="domain" description="Core-binding (CB)" evidence="7">
    <location>
        <begin position="69"/>
        <end position="152"/>
    </location>
</feature>
<evidence type="ECO:0000256" key="2">
    <source>
        <dbReference type="ARBA" id="ARBA00022908"/>
    </source>
</evidence>
<dbReference type="InterPro" id="IPR004107">
    <property type="entry name" value="Integrase_SAM-like_N"/>
</dbReference>
<organism evidence="8 9">
    <name type="scientific">Flavobacterium reichenbachii</name>
    <dbReference type="NCBI Taxonomy" id="362418"/>
    <lineage>
        <taxon>Bacteria</taxon>
        <taxon>Pseudomonadati</taxon>
        <taxon>Bacteroidota</taxon>
        <taxon>Flavobacteriia</taxon>
        <taxon>Flavobacteriales</taxon>
        <taxon>Flavobacteriaceae</taxon>
        <taxon>Flavobacterium</taxon>
    </lineage>
</organism>
<keyword evidence="4" id="KW-0233">DNA recombination</keyword>
<evidence type="ECO:0000313" key="8">
    <source>
        <dbReference type="EMBL" id="KFF06577.1"/>
    </source>
</evidence>
<gene>
    <name evidence="8" type="ORF">IW19_14135</name>
</gene>
<dbReference type="InterPro" id="IPR011010">
    <property type="entry name" value="DNA_brk_join_enz"/>
</dbReference>
<evidence type="ECO:0000256" key="4">
    <source>
        <dbReference type="ARBA" id="ARBA00023172"/>
    </source>
</evidence>
<evidence type="ECO:0000259" key="6">
    <source>
        <dbReference type="PROSITE" id="PS51898"/>
    </source>
</evidence>
<dbReference type="PANTHER" id="PTHR30349">
    <property type="entry name" value="PHAGE INTEGRASE-RELATED"/>
    <property type="match status" value="1"/>
</dbReference>
<name>A0A085ZQ63_9FLAO</name>
<proteinExistence type="inferred from homology"/>
<dbReference type="SUPFAM" id="SSF56349">
    <property type="entry name" value="DNA breaking-rejoining enzymes"/>
    <property type="match status" value="1"/>
</dbReference>
<dbReference type="GO" id="GO:0015074">
    <property type="term" value="P:DNA integration"/>
    <property type="evidence" value="ECO:0007669"/>
    <property type="project" value="UniProtKB-KW"/>
</dbReference>
<evidence type="ECO:0000256" key="3">
    <source>
        <dbReference type="ARBA" id="ARBA00023125"/>
    </source>
</evidence>
<keyword evidence="2" id="KW-0229">DNA integration</keyword>
<accession>A0A085ZQ63</accession>
<dbReference type="STRING" id="362418.IW19_14135"/>
<dbReference type="InterPro" id="IPR050090">
    <property type="entry name" value="Tyrosine_recombinase_XerCD"/>
</dbReference>
<dbReference type="PROSITE" id="PS51898">
    <property type="entry name" value="TYR_RECOMBINASE"/>
    <property type="match status" value="1"/>
</dbReference>
<dbReference type="GO" id="GO:0006310">
    <property type="term" value="P:DNA recombination"/>
    <property type="evidence" value="ECO:0007669"/>
    <property type="project" value="UniProtKB-KW"/>
</dbReference>
<dbReference type="Pfam" id="PF13495">
    <property type="entry name" value="Phage_int_SAM_4"/>
    <property type="match status" value="1"/>
</dbReference>
<dbReference type="PANTHER" id="PTHR30349:SF64">
    <property type="entry name" value="PROPHAGE INTEGRASE INTD-RELATED"/>
    <property type="match status" value="1"/>
</dbReference>
<dbReference type="RefSeq" id="WP_035685141.1">
    <property type="nucleotide sequence ID" value="NZ_JPRL01000001.1"/>
</dbReference>
<dbReference type="InterPro" id="IPR002104">
    <property type="entry name" value="Integrase_catalytic"/>
</dbReference>
<dbReference type="InterPro" id="IPR044068">
    <property type="entry name" value="CB"/>
</dbReference>